<organism evidence="1 2">
    <name type="scientific">Candidatus Epulonipiscium fishelsonii</name>
    <dbReference type="NCBI Taxonomy" id="77094"/>
    <lineage>
        <taxon>Bacteria</taxon>
        <taxon>Bacillati</taxon>
        <taxon>Bacillota</taxon>
        <taxon>Clostridia</taxon>
        <taxon>Lachnospirales</taxon>
        <taxon>Lachnospiraceae</taxon>
        <taxon>Candidatus Epulonipiscium</taxon>
    </lineage>
</organism>
<sequence length="309" mass="35256">MIADLKPPQQVKAVYLCKSRQLLKNKNGKEYYALKVQDASGVMDAKVWSINASIADCKINDIIYVEGEVVLFQNNLQLNVFKLTIASEDTYKIEDLIPKSKVNLESLQTKLLEFIDSVQNEKIKQLLEIVFYDDNILEKFITHPAGKSVHHAYLNGLLEHTITVTKIGTTLSQYYNHVNKDLVIAGCLLHDIGKLYELSNFPQIDYTDEGQLLGHIMIGLEKVTMYINQIPDFSAEYSLVLKHIIASHHGELEYGSPQTPKCIEAMIVHLSDYSDSKIKMIEEMLDESKEVYVGYNKILNRNIRRTKSE</sequence>
<dbReference type="EMBL" id="LJDB01000040">
    <property type="protein sequence ID" value="ONI41230.1"/>
    <property type="molecule type" value="Genomic_DNA"/>
</dbReference>
<accession>A0ACC8XE23</accession>
<comment type="caution">
    <text evidence="1">The sequence shown here is derived from an EMBL/GenBank/DDBJ whole genome shotgun (WGS) entry which is preliminary data.</text>
</comment>
<protein>
    <submittedName>
        <fullName evidence="1">Phosphohydrolase</fullName>
    </submittedName>
</protein>
<reference evidence="1" key="1">
    <citation type="submission" date="2016-08" db="EMBL/GenBank/DDBJ databases">
        <authorList>
            <person name="Ngugi D.K."/>
            <person name="Miyake S."/>
            <person name="Stingl U."/>
        </authorList>
    </citation>
    <scope>NUCLEOTIDE SEQUENCE</scope>
    <source>
        <strain evidence="1">SCG-B11WGA-EpuloA1</strain>
    </source>
</reference>
<keyword evidence="2" id="KW-1185">Reference proteome</keyword>
<proteinExistence type="predicted"/>
<evidence type="ECO:0000313" key="2">
    <source>
        <dbReference type="Proteomes" id="UP000188605"/>
    </source>
</evidence>
<gene>
    <name evidence="1" type="ORF">AN396_03850</name>
</gene>
<evidence type="ECO:0000313" key="1">
    <source>
        <dbReference type="EMBL" id="ONI41230.1"/>
    </source>
</evidence>
<dbReference type="Proteomes" id="UP000188605">
    <property type="component" value="Unassembled WGS sequence"/>
</dbReference>
<name>A0ACC8XE23_9FIRM</name>